<evidence type="ECO:0000259" key="2">
    <source>
        <dbReference type="PROSITE" id="PS50234"/>
    </source>
</evidence>
<dbReference type="SUPFAM" id="SSF53300">
    <property type="entry name" value="vWA-like"/>
    <property type="match status" value="1"/>
</dbReference>
<dbReference type="SMART" id="SM00327">
    <property type="entry name" value="VWA"/>
    <property type="match status" value="1"/>
</dbReference>
<evidence type="ECO:0000313" key="4">
    <source>
        <dbReference type="Proteomes" id="UP001595847"/>
    </source>
</evidence>
<dbReference type="PROSITE" id="PS50234">
    <property type="entry name" value="VWFA"/>
    <property type="match status" value="1"/>
</dbReference>
<dbReference type="Pfam" id="PF00092">
    <property type="entry name" value="VWA"/>
    <property type="match status" value="1"/>
</dbReference>
<dbReference type="RefSeq" id="WP_378529835.1">
    <property type="nucleotide sequence ID" value="NZ_JBHSBH010000003.1"/>
</dbReference>
<name>A0ABV8FGR3_9ACTN</name>
<dbReference type="PANTHER" id="PTHR10579:SF43">
    <property type="entry name" value="ZINC FINGER (C3HC4-TYPE RING FINGER) FAMILY PROTEIN"/>
    <property type="match status" value="1"/>
</dbReference>
<proteinExistence type="predicted"/>
<dbReference type="Proteomes" id="UP001595847">
    <property type="component" value="Unassembled WGS sequence"/>
</dbReference>
<keyword evidence="1" id="KW-0812">Transmembrane</keyword>
<dbReference type="SUPFAM" id="SSF53850">
    <property type="entry name" value="Periplasmic binding protein-like II"/>
    <property type="match status" value="1"/>
</dbReference>
<protein>
    <submittedName>
        <fullName evidence="3">Substrate-binding and VWA domain-containing protein</fullName>
    </submittedName>
</protein>
<accession>A0ABV8FGR3</accession>
<keyword evidence="1" id="KW-1133">Transmembrane helix</keyword>
<feature type="transmembrane region" description="Helical" evidence="1">
    <location>
        <begin position="12"/>
        <end position="32"/>
    </location>
</feature>
<evidence type="ECO:0000256" key="1">
    <source>
        <dbReference type="SAM" id="Phobius"/>
    </source>
</evidence>
<sequence>MDYSTRPARRRVLPYVIVGLVAVLVIALVRWVSIGAPLPFSAASRCGDDAVTLRVASSPEKAGLMRALAEDYSGTEIDAGCVEVEIIEQASGATMEALVGEWDEAELGPEPDVWSPASSSWLQLARDRMVAADREGVLPDEAPSIANSPLVIAMPRPMAETLGWPDEPLGWHDVLELAENDEGWAAQGRAEWGEFRLGKTNPNYSTSGLHATIGAYFAATGLTSDLTAGDIDSSETRGFVSGVERSIVHYGDTTLTFLSNLQRADDEGRGLSYISAVAVEEMSVLHYNEGNPTGDPATAGEHEPPEVPLVAVYPEEGTVISDHPYAVLDSASADARAAADSFREYLLGDGAQQAFQDNGFRDHEGTPGADAVAENGVLPEEPGRLLTPPSSGALDAMLDNWAELRKPANVLLVMDTSGSMEESVAGTGQNKLGLAKEAAIQSLGQFGDRDHLGLWMFSTELEGTQDWRELVPLGPMDGDVDGTERTEALTEAINGLPPSGGTGLYDTALAAHEQVGERPRDGAINAVVFLTDGRNEDTDGISLDTLLESLEGESGEETVRMFTIGYGDDSDMETMTTIAEATNAAAYDASDPESIDEIFEAVISNF</sequence>
<dbReference type="Gene3D" id="3.40.50.410">
    <property type="entry name" value="von Willebrand factor, type A domain"/>
    <property type="match status" value="1"/>
</dbReference>
<dbReference type="PANTHER" id="PTHR10579">
    <property type="entry name" value="CALCIUM-ACTIVATED CHLORIDE CHANNEL REGULATOR"/>
    <property type="match status" value="1"/>
</dbReference>
<keyword evidence="4" id="KW-1185">Reference proteome</keyword>
<dbReference type="EMBL" id="JBHSBH010000003">
    <property type="protein sequence ID" value="MFC3994997.1"/>
    <property type="molecule type" value="Genomic_DNA"/>
</dbReference>
<dbReference type="InterPro" id="IPR051266">
    <property type="entry name" value="CLCR"/>
</dbReference>
<organism evidence="3 4">
    <name type="scientific">Nocardiopsis sediminis</name>
    <dbReference type="NCBI Taxonomy" id="1778267"/>
    <lineage>
        <taxon>Bacteria</taxon>
        <taxon>Bacillati</taxon>
        <taxon>Actinomycetota</taxon>
        <taxon>Actinomycetes</taxon>
        <taxon>Streptosporangiales</taxon>
        <taxon>Nocardiopsidaceae</taxon>
        <taxon>Nocardiopsis</taxon>
    </lineage>
</organism>
<comment type="caution">
    <text evidence="3">The sequence shown here is derived from an EMBL/GenBank/DDBJ whole genome shotgun (WGS) entry which is preliminary data.</text>
</comment>
<dbReference type="Pfam" id="PF13531">
    <property type="entry name" value="SBP_bac_11"/>
    <property type="match status" value="1"/>
</dbReference>
<gene>
    <name evidence="3" type="ORF">ACFOVU_03670</name>
</gene>
<reference evidence="4" key="1">
    <citation type="journal article" date="2019" name="Int. J. Syst. Evol. Microbiol.">
        <title>The Global Catalogue of Microorganisms (GCM) 10K type strain sequencing project: providing services to taxonomists for standard genome sequencing and annotation.</title>
        <authorList>
            <consortium name="The Broad Institute Genomics Platform"/>
            <consortium name="The Broad Institute Genome Sequencing Center for Infectious Disease"/>
            <person name="Wu L."/>
            <person name="Ma J."/>
        </authorList>
    </citation>
    <scope>NUCLEOTIDE SEQUENCE [LARGE SCALE GENOMIC DNA]</scope>
    <source>
        <strain evidence="4">TBRC 1826</strain>
    </source>
</reference>
<dbReference type="InterPro" id="IPR002035">
    <property type="entry name" value="VWF_A"/>
</dbReference>
<feature type="domain" description="VWFA" evidence="2">
    <location>
        <begin position="409"/>
        <end position="602"/>
    </location>
</feature>
<dbReference type="InterPro" id="IPR036465">
    <property type="entry name" value="vWFA_dom_sf"/>
</dbReference>
<keyword evidence="1" id="KW-0472">Membrane</keyword>
<evidence type="ECO:0000313" key="3">
    <source>
        <dbReference type="EMBL" id="MFC3994997.1"/>
    </source>
</evidence>